<dbReference type="AlphaFoldDB" id="A0AAI9TE80"/>
<dbReference type="Proteomes" id="UP001227192">
    <property type="component" value="Unassembled WGS sequence"/>
</dbReference>
<reference evidence="1" key="1">
    <citation type="submission" date="2015-06" db="EMBL/GenBank/DDBJ databases">
        <authorList>
            <person name="Nguyen H."/>
        </authorList>
    </citation>
    <scope>NUCLEOTIDE SEQUENCE</scope>
    <source>
        <strain evidence="1">DAOM 180753</strain>
    </source>
</reference>
<dbReference type="EMBL" id="LACB01000282">
    <property type="protein sequence ID" value="KAJ9485178.1"/>
    <property type="molecule type" value="Genomic_DNA"/>
</dbReference>
<protein>
    <submittedName>
        <fullName evidence="1">Uncharacterized protein</fullName>
    </submittedName>
</protein>
<accession>A0AAI9TE80</accession>
<name>A0AAI9TE80_PENTH</name>
<reference evidence="1" key="2">
    <citation type="journal article" date="2016" name="Fungal Biol.">
        <title>Ochratoxin A production by Penicillium thymicola.</title>
        <authorList>
            <person name="Nguyen H.D.T."/>
            <person name="McMullin D.R."/>
            <person name="Ponomareva E."/>
            <person name="Riley R."/>
            <person name="Pomraning K.R."/>
            <person name="Baker S.E."/>
            <person name="Seifert K.A."/>
        </authorList>
    </citation>
    <scope>NUCLEOTIDE SEQUENCE</scope>
    <source>
        <strain evidence="1">DAOM 180753</strain>
    </source>
</reference>
<evidence type="ECO:0000313" key="2">
    <source>
        <dbReference type="Proteomes" id="UP001227192"/>
    </source>
</evidence>
<keyword evidence="2" id="KW-1185">Reference proteome</keyword>
<proteinExistence type="predicted"/>
<gene>
    <name evidence="1" type="ORF">VN97_g8186</name>
</gene>
<organism evidence="1 2">
    <name type="scientific">Penicillium thymicola</name>
    <dbReference type="NCBI Taxonomy" id="293382"/>
    <lineage>
        <taxon>Eukaryota</taxon>
        <taxon>Fungi</taxon>
        <taxon>Dikarya</taxon>
        <taxon>Ascomycota</taxon>
        <taxon>Pezizomycotina</taxon>
        <taxon>Eurotiomycetes</taxon>
        <taxon>Eurotiomycetidae</taxon>
        <taxon>Eurotiales</taxon>
        <taxon>Aspergillaceae</taxon>
        <taxon>Penicillium</taxon>
    </lineage>
</organism>
<sequence>MTRNALYYILHKLPTTPELNYGRYTSDSCVRWSIIREYYIGSSAKQGAKESNNLVYTSMRHDITSPEAIIIKGHRMLGAEQLYTNKQVQLGGKDKEKRG</sequence>
<evidence type="ECO:0000313" key="1">
    <source>
        <dbReference type="EMBL" id="KAJ9485178.1"/>
    </source>
</evidence>
<comment type="caution">
    <text evidence="1">The sequence shown here is derived from an EMBL/GenBank/DDBJ whole genome shotgun (WGS) entry which is preliminary data.</text>
</comment>